<name>W4M0A7_ENTF1</name>
<evidence type="ECO:0000313" key="3">
    <source>
        <dbReference type="Proteomes" id="UP000019141"/>
    </source>
</evidence>
<evidence type="ECO:0000313" key="2">
    <source>
        <dbReference type="EMBL" id="ETX03605.1"/>
    </source>
</evidence>
<keyword evidence="3" id="KW-1185">Reference proteome</keyword>
<feature type="compositionally biased region" description="Low complexity" evidence="1">
    <location>
        <begin position="46"/>
        <end position="68"/>
    </location>
</feature>
<evidence type="ECO:0000256" key="1">
    <source>
        <dbReference type="SAM" id="MobiDB-lite"/>
    </source>
</evidence>
<sequence length="170" mass="17636">MVEVYGWLYRFSLEGKWTSGGTRLESSGFHTNAPARHAPRPRRARLAPACGSRSSTATSASTAPGSPAAAALPLGRWRLSNGQERLPSPCFQLACTACGKVTPLLAQSRTPAGLPACQTQAVVLASGPGPLRLQLPAPPAPPPLSLRPGTASLLAVWPLVGMAQPRGLSL</sequence>
<feature type="region of interest" description="Disordered" evidence="1">
    <location>
        <begin position="28"/>
        <end position="68"/>
    </location>
</feature>
<dbReference type="EMBL" id="AZHW01000023">
    <property type="protein sequence ID" value="ETX03605.1"/>
    <property type="molecule type" value="Genomic_DNA"/>
</dbReference>
<keyword evidence="2" id="KW-0614">Plasmid</keyword>
<gene>
    <name evidence="2" type="ORF">ETSY1_46715</name>
</gene>
<protein>
    <submittedName>
        <fullName evidence="2">Uncharacterized protein</fullName>
    </submittedName>
</protein>
<reference evidence="2 3" key="1">
    <citation type="journal article" date="2014" name="Nature">
        <title>An environmental bacterial taxon with a large and distinct metabolic repertoire.</title>
        <authorList>
            <person name="Wilson M.C."/>
            <person name="Mori T."/>
            <person name="Ruckert C."/>
            <person name="Uria A.R."/>
            <person name="Helf M.J."/>
            <person name="Takada K."/>
            <person name="Gernert C."/>
            <person name="Steffens U.A."/>
            <person name="Heycke N."/>
            <person name="Schmitt S."/>
            <person name="Rinke C."/>
            <person name="Helfrich E.J."/>
            <person name="Brachmann A.O."/>
            <person name="Gurgui C."/>
            <person name="Wakimoto T."/>
            <person name="Kracht M."/>
            <person name="Crusemann M."/>
            <person name="Hentschel U."/>
            <person name="Abe I."/>
            <person name="Matsunaga S."/>
            <person name="Kalinowski J."/>
            <person name="Takeyama H."/>
            <person name="Piel J."/>
        </authorList>
    </citation>
    <scope>NUCLEOTIDE SEQUENCE [LARGE SCALE GENOMIC DNA]</scope>
    <source>
        <strain evidence="3">TSY1</strain>
        <plasmid evidence="2">pTSY</plasmid>
    </source>
</reference>
<dbReference type="AlphaFoldDB" id="W4M0A7"/>
<dbReference type="HOGENOM" id="CLU_1567828_0_0_7"/>
<accession>W4M0A7</accession>
<proteinExistence type="predicted"/>
<organism evidence="2 3">
    <name type="scientific">Entotheonella factor</name>
    <dbReference type="NCBI Taxonomy" id="1429438"/>
    <lineage>
        <taxon>Bacteria</taxon>
        <taxon>Pseudomonadati</taxon>
        <taxon>Nitrospinota/Tectimicrobiota group</taxon>
        <taxon>Candidatus Tectimicrobiota</taxon>
        <taxon>Candidatus Entotheonellia</taxon>
        <taxon>Candidatus Entotheonellales</taxon>
        <taxon>Candidatus Entotheonellaceae</taxon>
        <taxon>Candidatus Entotheonella</taxon>
    </lineage>
</organism>
<geneLocation type="plasmid" evidence="2">
    <name>pTSY</name>
</geneLocation>
<dbReference type="Proteomes" id="UP000019141">
    <property type="component" value="Unassembled WGS sequence"/>
</dbReference>
<comment type="caution">
    <text evidence="2">The sequence shown here is derived from an EMBL/GenBank/DDBJ whole genome shotgun (WGS) entry which is preliminary data.</text>
</comment>